<dbReference type="Pfam" id="PF09546">
    <property type="entry name" value="Spore_III_AE"/>
    <property type="match status" value="1"/>
</dbReference>
<protein>
    <submittedName>
        <fullName evidence="3">Stage III sporulation protein AE</fullName>
    </submittedName>
</protein>
<organism evidence="3 4">
    <name type="scientific">Candidatus Scatavimonas merdigallinarum</name>
    <dbReference type="NCBI Taxonomy" id="2840914"/>
    <lineage>
        <taxon>Bacteria</taxon>
        <taxon>Bacillati</taxon>
        <taxon>Bacillota</taxon>
        <taxon>Clostridia</taxon>
        <taxon>Eubacteriales</taxon>
        <taxon>Oscillospiraceae</taxon>
        <taxon>Oscillospiraceae incertae sedis</taxon>
        <taxon>Candidatus Scatavimonas</taxon>
    </lineage>
</organism>
<evidence type="ECO:0000256" key="2">
    <source>
        <dbReference type="SAM" id="SignalP"/>
    </source>
</evidence>
<evidence type="ECO:0000313" key="3">
    <source>
        <dbReference type="EMBL" id="HIQ79820.1"/>
    </source>
</evidence>
<keyword evidence="2" id="KW-0732">Signal</keyword>
<name>A0A9D1CUW1_9FIRM</name>
<reference evidence="3" key="2">
    <citation type="journal article" date="2021" name="PeerJ">
        <title>Extensive microbial diversity within the chicken gut microbiome revealed by metagenomics and culture.</title>
        <authorList>
            <person name="Gilroy R."/>
            <person name="Ravi A."/>
            <person name="Getino M."/>
            <person name="Pursley I."/>
            <person name="Horton D.L."/>
            <person name="Alikhan N.F."/>
            <person name="Baker D."/>
            <person name="Gharbi K."/>
            <person name="Hall N."/>
            <person name="Watson M."/>
            <person name="Adriaenssens E.M."/>
            <person name="Foster-Nyarko E."/>
            <person name="Jarju S."/>
            <person name="Secka A."/>
            <person name="Antonio M."/>
            <person name="Oren A."/>
            <person name="Chaudhuri R.R."/>
            <person name="La Ragione R."/>
            <person name="Hildebrand F."/>
            <person name="Pallen M.J."/>
        </authorList>
    </citation>
    <scope>NUCLEOTIDE SEQUENCE</scope>
    <source>
        <strain evidence="3">ChiSjej1B19-3389</strain>
    </source>
</reference>
<feature type="transmembrane region" description="Helical" evidence="1">
    <location>
        <begin position="128"/>
        <end position="149"/>
    </location>
</feature>
<evidence type="ECO:0000313" key="4">
    <source>
        <dbReference type="Proteomes" id="UP000886787"/>
    </source>
</evidence>
<feature type="transmembrane region" description="Helical" evidence="1">
    <location>
        <begin position="240"/>
        <end position="261"/>
    </location>
</feature>
<dbReference type="EMBL" id="DVFW01000006">
    <property type="protein sequence ID" value="HIQ79820.1"/>
    <property type="molecule type" value="Genomic_DNA"/>
</dbReference>
<sequence>MKKAGAAVLVLLLFFLCSQVHAQAYDEADEQPQNVDEIYNAQLKNSGAEELFDELPPQAQRDLEELGIESPDWKELNALSFGAIFSRIMQMFGENGQTPALAMAQVLALMLLCALTDGLKLSFGEKPLGGIIGIVGTLCICGVLVYPIVEAIEKSAQVIVTASGFMLLYIPVMVGVMIAAGQAVSGASYYTLMMGAGQVVTQISSNVLVPLLNIFLGMSIVSSISQRINLKGICGLCNKVVKWVLAFVMSVFVSVLTFQTMLGAAADTTSVRAARFAISSFVPVVGGALSDAFLTVQSCLKMLKSGIGVFAILGAAVIFLPMVLECLVWLFSIHVCAAAGEVFGLMQPCALLRAAGKVISTMIAILLCCMTVFIISAAIILIIGGS</sequence>
<feature type="transmembrane region" description="Helical" evidence="1">
    <location>
        <begin position="358"/>
        <end position="383"/>
    </location>
</feature>
<dbReference type="AlphaFoldDB" id="A0A9D1CUW1"/>
<comment type="caution">
    <text evidence="3">The sequence shown here is derived from an EMBL/GenBank/DDBJ whole genome shotgun (WGS) entry which is preliminary data.</text>
</comment>
<feature type="transmembrane region" description="Helical" evidence="1">
    <location>
        <begin position="329"/>
        <end position="346"/>
    </location>
</feature>
<dbReference type="InterPro" id="IPR014194">
    <property type="entry name" value="Spore_III_AE"/>
</dbReference>
<feature type="transmembrane region" description="Helical" evidence="1">
    <location>
        <begin position="273"/>
        <end position="294"/>
    </location>
</feature>
<evidence type="ECO:0000256" key="1">
    <source>
        <dbReference type="SAM" id="Phobius"/>
    </source>
</evidence>
<keyword evidence="1" id="KW-0812">Transmembrane</keyword>
<feature type="signal peptide" evidence="2">
    <location>
        <begin position="1"/>
        <end position="22"/>
    </location>
</feature>
<feature type="transmembrane region" description="Helical" evidence="1">
    <location>
        <begin position="155"/>
        <end position="180"/>
    </location>
</feature>
<dbReference type="Proteomes" id="UP000886787">
    <property type="component" value="Unassembled WGS sequence"/>
</dbReference>
<accession>A0A9D1CUW1</accession>
<proteinExistence type="predicted"/>
<feature type="chain" id="PRO_5039413821" evidence="2">
    <location>
        <begin position="23"/>
        <end position="386"/>
    </location>
</feature>
<feature type="transmembrane region" description="Helical" evidence="1">
    <location>
        <begin position="306"/>
        <end position="323"/>
    </location>
</feature>
<gene>
    <name evidence="3" type="ORF">IAD32_00865</name>
</gene>
<keyword evidence="1" id="KW-0472">Membrane</keyword>
<keyword evidence="1" id="KW-1133">Transmembrane helix</keyword>
<reference evidence="3" key="1">
    <citation type="submission" date="2020-10" db="EMBL/GenBank/DDBJ databases">
        <authorList>
            <person name="Gilroy R."/>
        </authorList>
    </citation>
    <scope>NUCLEOTIDE SEQUENCE</scope>
    <source>
        <strain evidence="3">ChiSjej1B19-3389</strain>
    </source>
</reference>